<dbReference type="EMBL" id="QLLR01000001">
    <property type="protein sequence ID" value="RAJ36989.1"/>
    <property type="molecule type" value="Genomic_DNA"/>
</dbReference>
<evidence type="ECO:0000313" key="2">
    <source>
        <dbReference type="Proteomes" id="UP000249754"/>
    </source>
</evidence>
<accession>A0A327T6P2</accession>
<reference evidence="1 2" key="1">
    <citation type="submission" date="2018-06" db="EMBL/GenBank/DDBJ databases">
        <title>Genomic Encyclopedia of Archaeal and Bacterial Type Strains, Phase II (KMG-II): from individual species to whole genera.</title>
        <authorList>
            <person name="Goeker M."/>
        </authorList>
    </citation>
    <scope>NUCLEOTIDE SEQUENCE [LARGE SCALE GENOMIC DNA]</scope>
    <source>
        <strain evidence="1 2">DSM 14825</strain>
    </source>
</reference>
<dbReference type="Proteomes" id="UP000249754">
    <property type="component" value="Unassembled WGS sequence"/>
</dbReference>
<name>A0A327T6P2_9SPHI</name>
<organism evidence="1 2">
    <name type="scientific">Pedobacter cryoconitis</name>
    <dbReference type="NCBI Taxonomy" id="188932"/>
    <lineage>
        <taxon>Bacteria</taxon>
        <taxon>Pseudomonadati</taxon>
        <taxon>Bacteroidota</taxon>
        <taxon>Sphingobacteriia</taxon>
        <taxon>Sphingobacteriales</taxon>
        <taxon>Sphingobacteriaceae</taxon>
        <taxon>Pedobacter</taxon>
    </lineage>
</organism>
<comment type="caution">
    <text evidence="1">The sequence shown here is derived from an EMBL/GenBank/DDBJ whole genome shotgun (WGS) entry which is preliminary data.</text>
</comment>
<dbReference type="RefSeq" id="WP_111631750.1">
    <property type="nucleotide sequence ID" value="NZ_QLLR01000001.1"/>
</dbReference>
<proteinExistence type="predicted"/>
<sequence length="205" mass="23426">MAVTKYNQEDILPIVIHILSFSTMKFAEYGYLSIVENEVKALKGLDESDVTPVMYFELLEASDDEISKAIRDSIAYIDASVDTFCLLHGIDLDELYSDERIHELACSLYYDLCNYAEGIIEEGIEVAITELPFLTANSFFFLCKLIIEQEIDHDFLMEDGLYGKGFQELEFMDTANPDVAVLHELIQEIKKMNLEISEIYSNRAN</sequence>
<evidence type="ECO:0000313" key="1">
    <source>
        <dbReference type="EMBL" id="RAJ36989.1"/>
    </source>
</evidence>
<protein>
    <submittedName>
        <fullName evidence="1">Uncharacterized protein</fullName>
    </submittedName>
</protein>
<gene>
    <name evidence="1" type="ORF">LY11_00064</name>
</gene>
<dbReference type="AlphaFoldDB" id="A0A327T6P2"/>
<dbReference type="OrthoDB" id="757349at2"/>